<reference evidence="1 2" key="1">
    <citation type="submission" date="2018-11" db="EMBL/GenBank/DDBJ databases">
        <authorList>
            <consortium name="Pathogen Informatics"/>
        </authorList>
    </citation>
    <scope>NUCLEOTIDE SEQUENCE [LARGE SCALE GENOMIC DNA]</scope>
</reference>
<proteinExistence type="predicted"/>
<evidence type="ECO:0000313" key="1">
    <source>
        <dbReference type="EMBL" id="VDN14491.1"/>
    </source>
</evidence>
<dbReference type="OrthoDB" id="6287939at2759"/>
<name>A0A3P7M940_DIBLA</name>
<sequence>MTRRPAQCVSKNEAKAIKELIMDDHSSVLPADKGQSTVVINREDYNEKANVLLDEREFYRPAQSSEAKAAASPISQVAAHTYETGHEFNFAAAKIIALAGSKTGQELIEAWTSDDNSVNRCIELAPAYVALRMYLQTHGTGG</sequence>
<keyword evidence="2" id="KW-1185">Reference proteome</keyword>
<protein>
    <submittedName>
        <fullName evidence="1">Uncharacterized protein</fullName>
    </submittedName>
</protein>
<dbReference type="AlphaFoldDB" id="A0A3P7M940"/>
<dbReference type="EMBL" id="UYRU01059422">
    <property type="protein sequence ID" value="VDN14491.1"/>
    <property type="molecule type" value="Genomic_DNA"/>
</dbReference>
<evidence type="ECO:0000313" key="2">
    <source>
        <dbReference type="Proteomes" id="UP000281553"/>
    </source>
</evidence>
<gene>
    <name evidence="1" type="ORF">DILT_LOCUS10322</name>
</gene>
<organism evidence="1 2">
    <name type="scientific">Dibothriocephalus latus</name>
    <name type="common">Fish tapeworm</name>
    <name type="synonym">Diphyllobothrium latum</name>
    <dbReference type="NCBI Taxonomy" id="60516"/>
    <lineage>
        <taxon>Eukaryota</taxon>
        <taxon>Metazoa</taxon>
        <taxon>Spiralia</taxon>
        <taxon>Lophotrochozoa</taxon>
        <taxon>Platyhelminthes</taxon>
        <taxon>Cestoda</taxon>
        <taxon>Eucestoda</taxon>
        <taxon>Diphyllobothriidea</taxon>
        <taxon>Diphyllobothriidae</taxon>
        <taxon>Dibothriocephalus</taxon>
    </lineage>
</organism>
<accession>A0A3P7M940</accession>
<dbReference type="Proteomes" id="UP000281553">
    <property type="component" value="Unassembled WGS sequence"/>
</dbReference>